<protein>
    <submittedName>
        <fullName evidence="3">Glycogen synthase</fullName>
    </submittedName>
</protein>
<organism evidence="3 4">
    <name type="scientific">Dyadobacter fanqingshengii</name>
    <dbReference type="NCBI Taxonomy" id="2906443"/>
    <lineage>
        <taxon>Bacteria</taxon>
        <taxon>Pseudomonadati</taxon>
        <taxon>Bacteroidota</taxon>
        <taxon>Cytophagia</taxon>
        <taxon>Cytophagales</taxon>
        <taxon>Spirosomataceae</taxon>
        <taxon>Dyadobacter</taxon>
    </lineage>
</organism>
<proteinExistence type="predicted"/>
<accession>A0A9X1PC95</accession>
<comment type="caution">
    <text evidence="3">The sequence shown here is derived from an EMBL/GenBank/DDBJ whole genome shotgun (WGS) entry which is preliminary data.</text>
</comment>
<keyword evidence="2" id="KW-0808">Transferase</keyword>
<dbReference type="SUPFAM" id="SSF53756">
    <property type="entry name" value="UDP-Glycosyltransferase/glycogen phosphorylase"/>
    <property type="match status" value="1"/>
</dbReference>
<dbReference type="PANTHER" id="PTHR10176:SF3">
    <property type="entry name" value="GLYCOGEN [STARCH] SYNTHASE"/>
    <property type="match status" value="1"/>
</dbReference>
<keyword evidence="1" id="KW-0328">Glycosyltransferase</keyword>
<dbReference type="GO" id="GO:0004373">
    <property type="term" value="F:alpha-1,4-glucan glucosyltransferase (UDP-glucose donor) activity"/>
    <property type="evidence" value="ECO:0007669"/>
    <property type="project" value="InterPro"/>
</dbReference>
<dbReference type="GO" id="GO:0005978">
    <property type="term" value="P:glycogen biosynthetic process"/>
    <property type="evidence" value="ECO:0007669"/>
    <property type="project" value="InterPro"/>
</dbReference>
<evidence type="ECO:0000313" key="3">
    <source>
        <dbReference type="EMBL" id="MCF0040617.1"/>
    </source>
</evidence>
<evidence type="ECO:0000313" key="4">
    <source>
        <dbReference type="Proteomes" id="UP001139700"/>
    </source>
</evidence>
<gene>
    <name evidence="3" type="ORF">LXM24_11010</name>
</gene>
<dbReference type="Proteomes" id="UP001139700">
    <property type="component" value="Unassembled WGS sequence"/>
</dbReference>
<evidence type="ECO:0000256" key="1">
    <source>
        <dbReference type="ARBA" id="ARBA00022676"/>
    </source>
</evidence>
<dbReference type="RefSeq" id="WP_234613109.1">
    <property type="nucleotide sequence ID" value="NZ_CP098806.1"/>
</dbReference>
<dbReference type="Gene3D" id="3.40.50.2000">
    <property type="entry name" value="Glycogen Phosphorylase B"/>
    <property type="match status" value="2"/>
</dbReference>
<dbReference type="PANTHER" id="PTHR10176">
    <property type="entry name" value="GLYCOGEN SYNTHASE"/>
    <property type="match status" value="1"/>
</dbReference>
<dbReference type="Pfam" id="PF05693">
    <property type="entry name" value="Glycogen_syn"/>
    <property type="match status" value="1"/>
</dbReference>
<name>A0A9X1PC95_9BACT</name>
<dbReference type="EMBL" id="JAJTTA010000002">
    <property type="protein sequence ID" value="MCF0040617.1"/>
    <property type="molecule type" value="Genomic_DNA"/>
</dbReference>
<keyword evidence="4" id="KW-1185">Reference proteome</keyword>
<dbReference type="InterPro" id="IPR008631">
    <property type="entry name" value="Glycogen_synth"/>
</dbReference>
<dbReference type="GO" id="GO:0005737">
    <property type="term" value="C:cytoplasm"/>
    <property type="evidence" value="ECO:0007669"/>
    <property type="project" value="TreeGrafter"/>
</dbReference>
<reference evidence="3" key="1">
    <citation type="submission" date="2021-12" db="EMBL/GenBank/DDBJ databases">
        <title>Novel species in genus Dyadobacter.</title>
        <authorList>
            <person name="Ma C."/>
        </authorList>
    </citation>
    <scope>NUCLEOTIDE SEQUENCE</scope>
    <source>
        <strain evidence="3">CY399</strain>
    </source>
</reference>
<evidence type="ECO:0000256" key="2">
    <source>
        <dbReference type="ARBA" id="ARBA00022679"/>
    </source>
</evidence>
<sequence>MKANTLLFEIAWEVCNQIGGIFTFIKSKVPTMTDTYGDNYFLIGPYIPEKAKLDFRPIRDLDNTPLSNAIQHIKMLGFEIHYGYWLLEEAHPKVILINPVINMEALHAAKATLWQHHEISALESNALLDQVIGFGEVTRLLLTKLIEEIDINQDVIAHYHEWMSATSLPELSWRQARLATVFTTHATLLGRYLASNEPDYFSKISTFDWTQKAREYGIETQAKIERNVAKHANVLVTNSALTATECETFLGRRPDSIVHSGIHRKPGVGHEVFEKHLQNREKIDAFIKALFSPSYQLKSDKTLYFFTSGRYEFRNKGFDITLQAIARLNEVLVRRQSDIRVVLFIITKKPFYNIKPDVLEARQRFQELQKICKKISAKLGPRMYANVTGSAGHKLPDLNQLIDDELQMTWRQALANFKRKGLPPVTTHHLLEQDDITMFCDQAGLNNKEEDRVKVIYHPDFIERAISLFSMDYLEFVRGCHLGVFPSLYEPWGNAAMETVLHGTPVVTSDISGFGRFASETADMDGNHQIKTIKRREQSSEDAVIQLTEIFTQFVEEFEDQSYIPRATLPKPFLDTLCWSELQQRYHENYRLALLRSQPVAGLY</sequence>
<dbReference type="Gene3D" id="6.10.260.10">
    <property type="match status" value="1"/>
</dbReference>
<dbReference type="AlphaFoldDB" id="A0A9X1PC95"/>